<keyword evidence="6" id="KW-0227">DNA damage</keyword>
<dbReference type="GO" id="GO:0046872">
    <property type="term" value="F:metal ion binding"/>
    <property type="evidence" value="ECO:0007669"/>
    <property type="project" value="UniProtKB-KW"/>
</dbReference>
<dbReference type="FunFam" id="3.40.50.1010:FF:000002">
    <property type="entry name" value="Exonuclease 1, putative"/>
    <property type="match status" value="1"/>
</dbReference>
<feature type="domain" description="XPG-I" evidence="15">
    <location>
        <begin position="138"/>
        <end position="209"/>
    </location>
</feature>
<name>A0A177VAW9_9BASI</name>
<feature type="compositionally biased region" description="Low complexity" evidence="14">
    <location>
        <begin position="633"/>
        <end position="646"/>
    </location>
</feature>
<evidence type="ECO:0000256" key="7">
    <source>
        <dbReference type="ARBA" id="ARBA00022801"/>
    </source>
</evidence>
<evidence type="ECO:0000259" key="15">
    <source>
        <dbReference type="SMART" id="SM00484"/>
    </source>
</evidence>
<feature type="compositionally biased region" description="Basic and acidic residues" evidence="14">
    <location>
        <begin position="931"/>
        <end position="946"/>
    </location>
</feature>
<feature type="domain" description="XPG N-terminal" evidence="16">
    <location>
        <begin position="1"/>
        <end position="99"/>
    </location>
</feature>
<dbReference type="GO" id="GO:0017108">
    <property type="term" value="F:5'-flap endonuclease activity"/>
    <property type="evidence" value="ECO:0007669"/>
    <property type="project" value="TreeGrafter"/>
</dbReference>
<comment type="caution">
    <text evidence="17">The sequence shown here is derived from an EMBL/GenBank/DDBJ whole genome shotgun (WGS) entry which is preliminary data.</text>
</comment>
<gene>
    <name evidence="17" type="ORF">A4X03_0g1529</name>
</gene>
<dbReference type="SMART" id="SM00485">
    <property type="entry name" value="XPGN"/>
    <property type="match status" value="1"/>
</dbReference>
<dbReference type="SMART" id="SM00279">
    <property type="entry name" value="HhH2"/>
    <property type="match status" value="1"/>
</dbReference>
<dbReference type="EMBL" id="LWDD02000125">
    <property type="protein sequence ID" value="KAE8263647.1"/>
    <property type="molecule type" value="Genomic_DNA"/>
</dbReference>
<evidence type="ECO:0000256" key="13">
    <source>
        <dbReference type="ARBA" id="ARBA00023242"/>
    </source>
</evidence>
<keyword evidence="10" id="KW-0267">Excision nuclease</keyword>
<dbReference type="InterPro" id="IPR006084">
    <property type="entry name" value="XPG/Rad2"/>
</dbReference>
<organism evidence="17 18">
    <name type="scientific">Tilletia caries</name>
    <name type="common">wheat bunt fungus</name>
    <dbReference type="NCBI Taxonomy" id="13290"/>
    <lineage>
        <taxon>Eukaryota</taxon>
        <taxon>Fungi</taxon>
        <taxon>Dikarya</taxon>
        <taxon>Basidiomycota</taxon>
        <taxon>Ustilaginomycotina</taxon>
        <taxon>Exobasidiomycetes</taxon>
        <taxon>Tilletiales</taxon>
        <taxon>Tilletiaceae</taxon>
        <taxon>Tilletia</taxon>
    </lineage>
</organism>
<feature type="region of interest" description="Disordered" evidence="14">
    <location>
        <begin position="341"/>
        <end position="440"/>
    </location>
</feature>
<dbReference type="InterPro" id="IPR029060">
    <property type="entry name" value="PIN-like_dom_sf"/>
</dbReference>
<accession>A0A177VAW9</accession>
<reference evidence="17" key="2">
    <citation type="journal article" date="2019" name="IMA Fungus">
        <title>Genome sequencing and comparison of five Tilletia species to identify candidate genes for the detection of regulated species infecting wheat.</title>
        <authorList>
            <person name="Nguyen H.D.T."/>
            <person name="Sultana T."/>
            <person name="Kesanakurti P."/>
            <person name="Hambleton S."/>
        </authorList>
    </citation>
    <scope>NUCLEOTIDE SEQUENCE</scope>
    <source>
        <strain evidence="17">DAOMC 238032</strain>
    </source>
</reference>
<dbReference type="AlphaFoldDB" id="A0A177VAW9"/>
<evidence type="ECO:0000256" key="10">
    <source>
        <dbReference type="ARBA" id="ARBA00022881"/>
    </source>
</evidence>
<dbReference type="InterPro" id="IPR008918">
    <property type="entry name" value="HhH2"/>
</dbReference>
<evidence type="ECO:0000313" key="18">
    <source>
        <dbReference type="Proteomes" id="UP000077671"/>
    </source>
</evidence>
<evidence type="ECO:0000256" key="12">
    <source>
        <dbReference type="ARBA" id="ARBA00023204"/>
    </source>
</evidence>
<dbReference type="Pfam" id="PF00752">
    <property type="entry name" value="XPG_N"/>
    <property type="match status" value="1"/>
</dbReference>
<protein>
    <submittedName>
        <fullName evidence="17">Uncharacterized protein</fullName>
    </submittedName>
</protein>
<evidence type="ECO:0000256" key="11">
    <source>
        <dbReference type="ARBA" id="ARBA00023125"/>
    </source>
</evidence>
<evidence type="ECO:0000256" key="5">
    <source>
        <dbReference type="ARBA" id="ARBA00022723"/>
    </source>
</evidence>
<dbReference type="Proteomes" id="UP000077671">
    <property type="component" value="Unassembled WGS sequence"/>
</dbReference>
<dbReference type="FunFam" id="1.10.150.20:FF:000011">
    <property type="entry name" value="exonuclease 1"/>
    <property type="match status" value="1"/>
</dbReference>
<keyword evidence="5" id="KW-0479">Metal-binding</keyword>
<evidence type="ECO:0000256" key="14">
    <source>
        <dbReference type="SAM" id="MobiDB-lite"/>
    </source>
</evidence>
<dbReference type="CDD" id="cd09908">
    <property type="entry name" value="H3TH_EXO1"/>
    <property type="match status" value="1"/>
</dbReference>
<dbReference type="PANTHER" id="PTHR11081">
    <property type="entry name" value="FLAP ENDONUCLEASE FAMILY MEMBER"/>
    <property type="match status" value="1"/>
</dbReference>
<evidence type="ECO:0000256" key="3">
    <source>
        <dbReference type="ARBA" id="ARBA00010563"/>
    </source>
</evidence>
<keyword evidence="11" id="KW-0238">DNA-binding</keyword>
<keyword evidence="8" id="KW-0269">Exonuclease</keyword>
<evidence type="ECO:0000256" key="8">
    <source>
        <dbReference type="ARBA" id="ARBA00022839"/>
    </source>
</evidence>
<proteinExistence type="inferred from homology"/>
<comment type="similarity">
    <text evidence="3">Belongs to the XPG/RAD2 endonuclease family. EXO1 subfamily.</text>
</comment>
<dbReference type="CDD" id="cd09857">
    <property type="entry name" value="PIN_EXO1"/>
    <property type="match status" value="1"/>
</dbReference>
<dbReference type="GO" id="GO:0005634">
    <property type="term" value="C:nucleus"/>
    <property type="evidence" value="ECO:0007669"/>
    <property type="project" value="UniProtKB-SubCell"/>
</dbReference>
<evidence type="ECO:0000256" key="2">
    <source>
        <dbReference type="ARBA" id="ARBA00004123"/>
    </source>
</evidence>
<keyword evidence="13" id="KW-0539">Nucleus</keyword>
<dbReference type="SUPFAM" id="SSF88723">
    <property type="entry name" value="PIN domain-like"/>
    <property type="match status" value="1"/>
</dbReference>
<dbReference type="GO" id="GO:0003677">
    <property type="term" value="F:DNA binding"/>
    <property type="evidence" value="ECO:0007669"/>
    <property type="project" value="UniProtKB-KW"/>
</dbReference>
<comment type="cofactor">
    <cofactor evidence="1">
        <name>Mg(2+)</name>
        <dbReference type="ChEBI" id="CHEBI:18420"/>
    </cofactor>
</comment>
<evidence type="ECO:0000256" key="9">
    <source>
        <dbReference type="ARBA" id="ARBA00022842"/>
    </source>
</evidence>
<feature type="region of interest" description="Disordered" evidence="14">
    <location>
        <begin position="518"/>
        <end position="550"/>
    </location>
</feature>
<dbReference type="GO" id="GO:0006281">
    <property type="term" value="P:DNA repair"/>
    <property type="evidence" value="ECO:0007669"/>
    <property type="project" value="UniProtKB-KW"/>
</dbReference>
<dbReference type="InterPro" id="IPR006085">
    <property type="entry name" value="XPG_DNA_repair_N"/>
</dbReference>
<dbReference type="Pfam" id="PF00867">
    <property type="entry name" value="XPG_I"/>
    <property type="match status" value="1"/>
</dbReference>
<dbReference type="PANTHER" id="PTHR11081:SF65">
    <property type="entry name" value="DNA DAMAGE-INDUCIBLE PROTEIN DIN7-RELATED"/>
    <property type="match status" value="1"/>
</dbReference>
<keyword evidence="4" id="KW-0540">Nuclease</keyword>
<dbReference type="Gene3D" id="3.40.50.1010">
    <property type="entry name" value="5'-nuclease"/>
    <property type="match status" value="1"/>
</dbReference>
<sequence length="974" mass="106598">MGIQGLLPLLKDIHNPTHIKEYKGKTLGIDAYVWLHRGAYACAQELVLGQPTDKFIRYTMHKINMLRHFGITPYMVFDGDKLPSKAHTEDDRDRRRTENRARAEQCLAAGEKDQARELFSKCLDVSPAIAYQLIKALKREKVSYIVAPYEADAQLAYLEKEGIIDGIITEDSDMLVFGCKRVLFKLDSDGGCVEILQSKLTANKSVSFVGWTIHEFRQMSILSGCDYLESIIGMGLKNAHRLLRRYKTVDKVLQAVRLEGKLRVPPTYAHDFRRAELTFLHQRVIDPRDMTLTTITPIPAGVDDMAMDFIGPPIPAHQIAGLATGTLDPITREPVVDIMPDREPSASQQSSSKPRSGAFSSAYSKVQNQARDPKQPTLNGFFQKSSQTATSSHAGSSAPKHVGRTSIASMLKSTSQPTKSRERALLQPKDMNKRQCSPLLASSPPDASFCLRSRANAFATQAPEESHNGIKAQKRKEGVKEIDTSVVEGTSRYFQLNGGSSREAARVARQQVDDEMEALETVSSAAGSSPVKSESDRGAGKGVTARQRPGLVDFSQYLHGAGSTWDCDDLSSNTSSHRRKRQRLAGSESAHDAEDIEEVTFQPGQRPSPRSVIRERQKMLSNNQTGPRGIGQSPKSNVTSSPSSSPVLDDARWDVDTPLGRRNTMLGDGGFLAPADDFGDVRWTPLNKGKGKVAVLVEESVYSGVEDDLDFDTPVAGCSQIQHLVSSQQYGRASPHESQLGDDWASEVLIKATQDSEVITEHSADGPDAMSSSEEVYTLRIRSAVRQQELQRFRQKRPAAVLDFPDSEDIGYGLAYVIKDGKTLNGHHGELGFASQPVQQAPPSGLRMGDEGRTRTTANAAAPPSRPIPKPISRSSSGPASLRSIGEQARMQQRPGRVSLPAHAPAAAEPKRQRLDMMTTQLDNTPARGGGRFEGETPIRDSEKRPRAGPGSGSGSRHRTPLQALNLASYRHSG</sequence>
<keyword evidence="9" id="KW-0460">Magnesium</keyword>
<keyword evidence="12" id="KW-0234">DNA repair</keyword>
<feature type="region of interest" description="Disordered" evidence="14">
    <location>
        <begin position="828"/>
        <end position="974"/>
    </location>
</feature>
<evidence type="ECO:0000256" key="6">
    <source>
        <dbReference type="ARBA" id="ARBA00022763"/>
    </source>
</evidence>
<dbReference type="InterPro" id="IPR006086">
    <property type="entry name" value="XPG-I_dom"/>
</dbReference>
<dbReference type="InterPro" id="IPR044752">
    <property type="entry name" value="PIN-like_EXO1"/>
</dbReference>
<keyword evidence="7" id="KW-0378">Hydrolase</keyword>
<evidence type="ECO:0000259" key="16">
    <source>
        <dbReference type="SMART" id="SM00485"/>
    </source>
</evidence>
<dbReference type="SMART" id="SM00484">
    <property type="entry name" value="XPGI"/>
    <property type="match status" value="1"/>
</dbReference>
<feature type="compositionally biased region" description="Polar residues" evidence="14">
    <location>
        <begin position="358"/>
        <end position="395"/>
    </location>
</feature>
<evidence type="ECO:0000313" key="17">
    <source>
        <dbReference type="EMBL" id="KAE8263647.1"/>
    </source>
</evidence>
<dbReference type="GO" id="GO:0035312">
    <property type="term" value="F:5'-3' DNA exonuclease activity"/>
    <property type="evidence" value="ECO:0007669"/>
    <property type="project" value="InterPro"/>
</dbReference>
<evidence type="ECO:0000256" key="4">
    <source>
        <dbReference type="ARBA" id="ARBA00022722"/>
    </source>
</evidence>
<evidence type="ECO:0000256" key="1">
    <source>
        <dbReference type="ARBA" id="ARBA00001946"/>
    </source>
</evidence>
<reference evidence="17" key="1">
    <citation type="submission" date="2016-04" db="EMBL/GenBank/DDBJ databases">
        <authorList>
            <person name="Nguyen H.D."/>
            <person name="Kesanakurti P."/>
            <person name="Cullis J."/>
            <person name="Levesque C.A."/>
            <person name="Hambleton S."/>
        </authorList>
    </citation>
    <scope>NUCLEOTIDE SEQUENCE</scope>
    <source>
        <strain evidence="17">DAOMC 238032</strain>
    </source>
</reference>
<feature type="compositionally biased region" description="Polar residues" evidence="14">
    <location>
        <begin position="521"/>
        <end position="532"/>
    </location>
</feature>
<dbReference type="InterPro" id="IPR036279">
    <property type="entry name" value="5-3_exonuclease_C_sf"/>
</dbReference>
<feature type="region of interest" description="Disordered" evidence="14">
    <location>
        <begin position="563"/>
        <end position="653"/>
    </location>
</feature>
<dbReference type="Gene3D" id="1.10.150.20">
    <property type="entry name" value="5' to 3' exonuclease, C-terminal subdomain"/>
    <property type="match status" value="1"/>
</dbReference>
<dbReference type="SUPFAM" id="SSF47807">
    <property type="entry name" value="5' to 3' exonuclease, C-terminal subdomain"/>
    <property type="match status" value="1"/>
</dbReference>
<dbReference type="InterPro" id="IPR037315">
    <property type="entry name" value="EXO1_H3TH"/>
</dbReference>
<dbReference type="PRINTS" id="PR00853">
    <property type="entry name" value="XPGRADSUPER"/>
</dbReference>
<feature type="compositionally biased region" description="Polar residues" evidence="14">
    <location>
        <begin position="406"/>
        <end position="418"/>
    </location>
</feature>
<feature type="compositionally biased region" description="Low complexity" evidence="14">
    <location>
        <begin position="871"/>
        <end position="886"/>
    </location>
</feature>
<comment type="subcellular location">
    <subcellularLocation>
        <location evidence="2">Nucleus</location>
    </subcellularLocation>
</comment>